<dbReference type="Proteomes" id="UP000035704">
    <property type="component" value="Chromosome"/>
</dbReference>
<keyword evidence="2" id="KW-1185">Reference proteome</keyword>
<dbReference type="RefSeq" id="WP_044824697.1">
    <property type="nucleotide sequence ID" value="NZ_CP009687.1"/>
</dbReference>
<sequence>MKNKRNIAIISIAIVGVIVVGLGTFTRLSQNTVDNSQLVDESKEVNNTNAYQDNTKDEVAYEEDYEVVDAFNEDLYKVDMQGSVSVGVTFLNPIEEDDDYFNFDVALNTHSVDLDDYDLSQMTLLYVGDKVKITEDIQWTMVEGGGHHVSGMVKVPREQQGRKLDYKDKEYIRIEITNLDGIASREFEWKQDLF</sequence>
<evidence type="ECO:0000313" key="1">
    <source>
        <dbReference type="EMBL" id="AKL96050.1"/>
    </source>
</evidence>
<evidence type="ECO:0000313" key="2">
    <source>
        <dbReference type="Proteomes" id="UP000035704"/>
    </source>
</evidence>
<accession>A0A0D8ICV3</accession>
<proteinExistence type="predicted"/>
<dbReference type="KEGG" id="cace:CACET_c26050"/>
<dbReference type="EMBL" id="CP009687">
    <property type="protein sequence ID" value="AKL96050.1"/>
    <property type="molecule type" value="Genomic_DNA"/>
</dbReference>
<dbReference type="PATRIC" id="fig|84022.5.peg.105"/>
<name>A0A0D8ICV3_9CLOT</name>
<dbReference type="OrthoDB" id="2871992at2"/>
<dbReference type="STRING" id="84022.CACET_c26050"/>
<reference evidence="1 2" key="1">
    <citation type="submission" date="2014-10" db="EMBL/GenBank/DDBJ databases">
        <title>Genome sequence of Clostridium aceticum DSM 1496.</title>
        <authorList>
            <person name="Poehlein A."/>
            <person name="Schiel-Bengelsdorf B."/>
            <person name="Gottschalk G."/>
            <person name="Duerre P."/>
            <person name="Daniel R."/>
        </authorList>
    </citation>
    <scope>NUCLEOTIDE SEQUENCE [LARGE SCALE GENOMIC DNA]</scope>
    <source>
        <strain evidence="1 2">DSM 1496</strain>
    </source>
</reference>
<organism evidence="1 2">
    <name type="scientific">Clostridium aceticum</name>
    <dbReference type="NCBI Taxonomy" id="84022"/>
    <lineage>
        <taxon>Bacteria</taxon>
        <taxon>Bacillati</taxon>
        <taxon>Bacillota</taxon>
        <taxon>Clostridia</taxon>
        <taxon>Eubacteriales</taxon>
        <taxon>Clostridiaceae</taxon>
        <taxon>Clostridium</taxon>
    </lineage>
</organism>
<dbReference type="AlphaFoldDB" id="A0A0D8ICV3"/>
<gene>
    <name evidence="1" type="ORF">CACET_c26050</name>
</gene>
<protein>
    <submittedName>
        <fullName evidence="1">Uncharacterized protein</fullName>
    </submittedName>
</protein>